<dbReference type="Proteomes" id="UP000216312">
    <property type="component" value="Unassembled WGS sequence"/>
</dbReference>
<feature type="domain" description="Type II secretion system protein GspF" evidence="9">
    <location>
        <begin position="269"/>
        <end position="391"/>
    </location>
</feature>
<dbReference type="InterPro" id="IPR042094">
    <property type="entry name" value="T2SS_GspF_sf"/>
</dbReference>
<feature type="transmembrane region" description="Helical" evidence="8">
    <location>
        <begin position="168"/>
        <end position="188"/>
    </location>
</feature>
<comment type="caution">
    <text evidence="10">The sequence shown here is derived from an EMBL/GenBank/DDBJ whole genome shotgun (WGS) entry which is preliminary data.</text>
</comment>
<organism evidence="10 11">
    <name type="scientific">candidate division WOR-3 bacterium 4484_18</name>
    <dbReference type="NCBI Taxonomy" id="2020626"/>
    <lineage>
        <taxon>Bacteria</taxon>
        <taxon>Bacteria division WOR-3</taxon>
    </lineage>
</organism>
<protein>
    <recommendedName>
        <fullName evidence="9">Type II secretion system protein GspF domain-containing protein</fullName>
    </recommendedName>
</protein>
<dbReference type="PANTHER" id="PTHR30012">
    <property type="entry name" value="GENERAL SECRETION PATHWAY PROTEIN"/>
    <property type="match status" value="1"/>
</dbReference>
<evidence type="ECO:0000259" key="9">
    <source>
        <dbReference type="Pfam" id="PF00482"/>
    </source>
</evidence>
<evidence type="ECO:0000256" key="2">
    <source>
        <dbReference type="ARBA" id="ARBA00005745"/>
    </source>
</evidence>
<comment type="similarity">
    <text evidence="2">Belongs to the GSP F family.</text>
</comment>
<dbReference type="FunFam" id="1.20.81.30:FF:000001">
    <property type="entry name" value="Type II secretion system protein F"/>
    <property type="match status" value="2"/>
</dbReference>
<dbReference type="GO" id="GO:0005886">
    <property type="term" value="C:plasma membrane"/>
    <property type="evidence" value="ECO:0007669"/>
    <property type="project" value="UniProtKB-SubCell"/>
</dbReference>
<dbReference type="PRINTS" id="PR00812">
    <property type="entry name" value="BCTERIALGSPF"/>
</dbReference>
<dbReference type="InterPro" id="IPR003004">
    <property type="entry name" value="GspF/PilC"/>
</dbReference>
<evidence type="ECO:0000256" key="1">
    <source>
        <dbReference type="ARBA" id="ARBA00004429"/>
    </source>
</evidence>
<accession>A0A257LUR3</accession>
<evidence type="ECO:0000256" key="7">
    <source>
        <dbReference type="ARBA" id="ARBA00023136"/>
    </source>
</evidence>
<keyword evidence="3" id="KW-1003">Cell membrane</keyword>
<evidence type="ECO:0000256" key="6">
    <source>
        <dbReference type="ARBA" id="ARBA00022989"/>
    </source>
</evidence>
<dbReference type="GO" id="GO:0015628">
    <property type="term" value="P:protein secretion by the type II secretion system"/>
    <property type="evidence" value="ECO:0007669"/>
    <property type="project" value="TreeGrafter"/>
</dbReference>
<dbReference type="PANTHER" id="PTHR30012:SF4">
    <property type="entry name" value="MSHA BIOGENESIS PROTEIN MSHG"/>
    <property type="match status" value="1"/>
</dbReference>
<reference evidence="11" key="1">
    <citation type="submission" date="2017-07" db="EMBL/GenBank/DDBJ databases">
        <title>Novel pathways for hydrocarbon cycling and metabolic interdependencies in hydrothermal sediment communities.</title>
        <authorList>
            <person name="Dombrowski N."/>
            <person name="Seitz K."/>
            <person name="Teske A."/>
            <person name="Baker B."/>
        </authorList>
    </citation>
    <scope>NUCLEOTIDE SEQUENCE [LARGE SCALE GENOMIC DNA]</scope>
</reference>
<gene>
    <name evidence="10" type="ORF">CGW93_01225</name>
</gene>
<keyword evidence="4" id="KW-0997">Cell inner membrane</keyword>
<evidence type="ECO:0000256" key="8">
    <source>
        <dbReference type="SAM" id="Phobius"/>
    </source>
</evidence>
<feature type="transmembrane region" description="Helical" evidence="8">
    <location>
        <begin position="372"/>
        <end position="393"/>
    </location>
</feature>
<keyword evidence="7 8" id="KW-0472">Membrane</keyword>
<keyword evidence="5 8" id="KW-0812">Transmembrane</keyword>
<sequence>MTYRYVAKSFSGRVITGTIEANDITTVRENLNKLGFIPIQIKEVPVRKESKFSFTSRVKDVELINLTRQFATLHRAGLPMLTIIRTLAEQATNRYLKSVLESIAKDINEGVSLSDAMAKHPQVFSNYYVSCIKAGEKGGVLDQVFDQLLVLLDRQRQTRSEIKAATRYPMMVIFGIIIAFVVLVGFVLPRFTQMFTALGVELPLPARILVGINYMFQHYWFVILGTIAGLALIWWLWINSPPGRMWWDRIKLRLPLVGRIIYYDLMTRFSRMFATLDASGLPILETLNTVATTANNKHFEQHIQSIRKSVYDGTPLAEAMRGSRLFPPLVIEMIHAGEESGSLDDMLNKVGDHYERELTYSLKGLTGIIEPILTVILGGVIVFFFLAVFLPYLNLLQGISAGAY</sequence>
<keyword evidence="6 8" id="KW-1133">Transmembrane helix</keyword>
<proteinExistence type="inferred from homology"/>
<dbReference type="InterPro" id="IPR018076">
    <property type="entry name" value="T2SS_GspF_dom"/>
</dbReference>
<dbReference type="EMBL" id="NMUJ01000007">
    <property type="protein sequence ID" value="OYV03418.1"/>
    <property type="molecule type" value="Genomic_DNA"/>
</dbReference>
<feature type="transmembrane region" description="Helical" evidence="8">
    <location>
        <begin position="219"/>
        <end position="238"/>
    </location>
</feature>
<comment type="subcellular location">
    <subcellularLocation>
        <location evidence="1">Cell inner membrane</location>
        <topology evidence="1">Multi-pass membrane protein</topology>
    </subcellularLocation>
</comment>
<name>A0A257LUR3_UNCW3</name>
<evidence type="ECO:0000256" key="5">
    <source>
        <dbReference type="ARBA" id="ARBA00022692"/>
    </source>
</evidence>
<evidence type="ECO:0000313" key="10">
    <source>
        <dbReference type="EMBL" id="OYV03418.1"/>
    </source>
</evidence>
<evidence type="ECO:0000256" key="4">
    <source>
        <dbReference type="ARBA" id="ARBA00022519"/>
    </source>
</evidence>
<dbReference type="Gene3D" id="1.20.81.30">
    <property type="entry name" value="Type II secretion system (T2SS), domain F"/>
    <property type="match status" value="2"/>
</dbReference>
<dbReference type="Pfam" id="PF00482">
    <property type="entry name" value="T2SSF"/>
    <property type="match status" value="2"/>
</dbReference>
<dbReference type="AlphaFoldDB" id="A0A257LUR3"/>
<evidence type="ECO:0000313" key="11">
    <source>
        <dbReference type="Proteomes" id="UP000216312"/>
    </source>
</evidence>
<feature type="domain" description="Type II secretion system protein GspF" evidence="9">
    <location>
        <begin position="67"/>
        <end position="189"/>
    </location>
</feature>
<evidence type="ECO:0000256" key="3">
    <source>
        <dbReference type="ARBA" id="ARBA00022475"/>
    </source>
</evidence>